<protein>
    <recommendedName>
        <fullName evidence="1">T6SS Phospholipase effector Tle1-like catalytic domain-containing protein</fullName>
    </recommendedName>
</protein>
<dbReference type="EMBL" id="JAGPNK010000001">
    <property type="protein sequence ID" value="KAH7328448.1"/>
    <property type="molecule type" value="Genomic_DNA"/>
</dbReference>
<dbReference type="Pfam" id="PF09994">
    <property type="entry name" value="T6SS_Tle1-like_cat"/>
    <property type="match status" value="1"/>
</dbReference>
<dbReference type="AlphaFoldDB" id="A0A8K0T1D4"/>
<evidence type="ECO:0000313" key="2">
    <source>
        <dbReference type="EMBL" id="KAH7328448.1"/>
    </source>
</evidence>
<feature type="domain" description="T6SS Phospholipase effector Tle1-like catalytic" evidence="1">
    <location>
        <begin position="13"/>
        <end position="296"/>
    </location>
</feature>
<comment type="caution">
    <text evidence="2">The sequence shown here is derived from an EMBL/GenBank/DDBJ whole genome shotgun (WGS) entry which is preliminary data.</text>
</comment>
<dbReference type="PANTHER" id="PTHR33840:SF1">
    <property type="entry name" value="TLE1 PHOSPHOLIPASE DOMAIN-CONTAINING PROTEIN"/>
    <property type="match status" value="1"/>
</dbReference>
<dbReference type="Proteomes" id="UP000813444">
    <property type="component" value="Unassembled WGS sequence"/>
</dbReference>
<dbReference type="PANTHER" id="PTHR33840">
    <property type="match status" value="1"/>
</dbReference>
<sequence>MAANGKPTVWPGKRLIVCCDGTWQNGDNGYSEPSILNPKGELQVPSNVTRIARLFKLTCSDGKQQIISYESGVGTGSNMLDTITGGAFGLGLSERVRESYSFVCSNYVDGDEIFLVGFSRGAFTVRTVAGMIGDLGLLTREGLEHFYAIFRDLQHWQDDDYKDPFPNVPFPDKPKGPNAADEYRARLEKLGYTRVTQKSGELIKIKAVCVWDTVGSLGVPRWHDTNLSDRIEHAFHALALDETRGPYSPAVWERLPANKHTTDLRQVWFPGGHGNCGGGSEDQGLTNLTLTWMMDQMASIGVEFDTPSLDRIFNRTAGYYGQHDSLLDRMRGKKWAVDAIYDKNKPIRPWGLATINQTMNLLYRFTGLVDRTPGMYRQTNPKTGREDGNFLVDTNERIHSSVRVRLACKGLGIDDRAVWTAPALSSWKLKTTDTKYEDPVPRCPSWDPCERQDDSGEGENERWIWEYAGSESSAPLERILVEEPLGPYERYCLAKTGGEPNVFAYASKKSI</sequence>
<evidence type="ECO:0000313" key="3">
    <source>
        <dbReference type="Proteomes" id="UP000813444"/>
    </source>
</evidence>
<name>A0A8K0T1D4_9HYPO</name>
<dbReference type="OrthoDB" id="3057168at2759"/>
<proteinExistence type="predicted"/>
<reference evidence="2" key="1">
    <citation type="journal article" date="2021" name="Nat. Commun.">
        <title>Genetic determinants of endophytism in the Arabidopsis root mycobiome.</title>
        <authorList>
            <person name="Mesny F."/>
            <person name="Miyauchi S."/>
            <person name="Thiergart T."/>
            <person name="Pickel B."/>
            <person name="Atanasova L."/>
            <person name="Karlsson M."/>
            <person name="Huettel B."/>
            <person name="Barry K.W."/>
            <person name="Haridas S."/>
            <person name="Chen C."/>
            <person name="Bauer D."/>
            <person name="Andreopoulos W."/>
            <person name="Pangilinan J."/>
            <person name="LaButti K."/>
            <person name="Riley R."/>
            <person name="Lipzen A."/>
            <person name="Clum A."/>
            <person name="Drula E."/>
            <person name="Henrissat B."/>
            <person name="Kohler A."/>
            <person name="Grigoriev I.V."/>
            <person name="Martin F.M."/>
            <person name="Hacquard S."/>
        </authorList>
    </citation>
    <scope>NUCLEOTIDE SEQUENCE</scope>
    <source>
        <strain evidence="2">MPI-CAGE-CH-0235</strain>
    </source>
</reference>
<accession>A0A8K0T1D4</accession>
<evidence type="ECO:0000259" key="1">
    <source>
        <dbReference type="Pfam" id="PF09994"/>
    </source>
</evidence>
<keyword evidence="3" id="KW-1185">Reference proteome</keyword>
<gene>
    <name evidence="2" type="ORF">B0I35DRAFT_486469</name>
</gene>
<organism evidence="2 3">
    <name type="scientific">Stachybotrys elegans</name>
    <dbReference type="NCBI Taxonomy" id="80388"/>
    <lineage>
        <taxon>Eukaryota</taxon>
        <taxon>Fungi</taxon>
        <taxon>Dikarya</taxon>
        <taxon>Ascomycota</taxon>
        <taxon>Pezizomycotina</taxon>
        <taxon>Sordariomycetes</taxon>
        <taxon>Hypocreomycetidae</taxon>
        <taxon>Hypocreales</taxon>
        <taxon>Stachybotryaceae</taxon>
        <taxon>Stachybotrys</taxon>
    </lineage>
</organism>
<dbReference type="InterPro" id="IPR018712">
    <property type="entry name" value="Tle1-like_cat"/>
</dbReference>